<proteinExistence type="predicted"/>
<dbReference type="PANTHER" id="PTHR24186">
    <property type="entry name" value="PROTEIN PHOSPHATASE 1 REGULATORY SUBUNIT"/>
    <property type="match status" value="1"/>
</dbReference>
<name>A0ABM3I8A1_ZIZJJ</name>
<evidence type="ECO:0000313" key="5">
    <source>
        <dbReference type="Proteomes" id="UP001652623"/>
    </source>
</evidence>
<dbReference type="PROSITE" id="PS50088">
    <property type="entry name" value="ANK_REPEAT"/>
    <property type="match status" value="1"/>
</dbReference>
<evidence type="ECO:0000256" key="4">
    <source>
        <dbReference type="SAM" id="MobiDB-lite"/>
    </source>
</evidence>
<evidence type="ECO:0000256" key="2">
    <source>
        <dbReference type="ARBA" id="ARBA00023043"/>
    </source>
</evidence>
<keyword evidence="2 3" id="KW-0040">ANK repeat</keyword>
<sequence>MDSSSLHEAQQKDGKVFQPKEYQKTKDEIVEAEETGDETLQKTETITNMGHELYWDAARGDIDAVLKSKDHLQSLLTPNKNTILHIYITSRATEDQGPSEFVERILATCPALLMQPNSKNDTPLHIAARYGHASIVGTLIQYAKDNNERGVEAARQMMRLQNQNEDTANHEAVRFYYPSVVERLEHETPLYMAAERGYSDIVFEILDKCKSPATTGPIGRNVLHAATILKDKEMIKTILDKMEALMLEADEMGWTPLHHAAHIGYRPAVKMFLELPIGREKAAYKKNKQGNTAFHLAAASTSLNCKVIISEFIKWCPECCELVNEEGRNILHSAVGKKDIYELAMGDILEKNAFSDLLNEKDAKGNTPLHHIAI</sequence>
<dbReference type="GeneID" id="125418337"/>
<evidence type="ECO:0000256" key="1">
    <source>
        <dbReference type="ARBA" id="ARBA00022737"/>
    </source>
</evidence>
<gene>
    <name evidence="6" type="primary">LOC125418337</name>
</gene>
<protein>
    <submittedName>
        <fullName evidence="6">Protein ACCELERATED CELL DEATH 6-like</fullName>
    </submittedName>
</protein>
<reference evidence="6" key="1">
    <citation type="submission" date="2025-08" db="UniProtKB">
        <authorList>
            <consortium name="RefSeq"/>
        </authorList>
    </citation>
    <scope>IDENTIFICATION</scope>
    <source>
        <tissue evidence="6">Seedling</tissue>
    </source>
</reference>
<keyword evidence="5" id="KW-1185">Reference proteome</keyword>
<evidence type="ECO:0000256" key="3">
    <source>
        <dbReference type="PROSITE-ProRule" id="PRU00023"/>
    </source>
</evidence>
<dbReference type="PANTHER" id="PTHR24186:SF50">
    <property type="entry name" value="ANKYRIN REPEAT-CONTAINING PROTEIN ITN1-LIKE ISOFORM X1"/>
    <property type="match status" value="1"/>
</dbReference>
<dbReference type="RefSeq" id="XP_048323113.1">
    <property type="nucleotide sequence ID" value="XM_048467156.1"/>
</dbReference>
<dbReference type="Gene3D" id="1.25.40.20">
    <property type="entry name" value="Ankyrin repeat-containing domain"/>
    <property type="match status" value="3"/>
</dbReference>
<dbReference type="InterPro" id="IPR002110">
    <property type="entry name" value="Ankyrin_rpt"/>
</dbReference>
<dbReference type="Pfam" id="PF12796">
    <property type="entry name" value="Ank_2"/>
    <property type="match status" value="2"/>
</dbReference>
<organism evidence="5 6">
    <name type="scientific">Ziziphus jujuba</name>
    <name type="common">Chinese jujube</name>
    <name type="synonym">Ziziphus sativa</name>
    <dbReference type="NCBI Taxonomy" id="326968"/>
    <lineage>
        <taxon>Eukaryota</taxon>
        <taxon>Viridiplantae</taxon>
        <taxon>Streptophyta</taxon>
        <taxon>Embryophyta</taxon>
        <taxon>Tracheophyta</taxon>
        <taxon>Spermatophyta</taxon>
        <taxon>Magnoliopsida</taxon>
        <taxon>eudicotyledons</taxon>
        <taxon>Gunneridae</taxon>
        <taxon>Pentapetalae</taxon>
        <taxon>rosids</taxon>
        <taxon>fabids</taxon>
        <taxon>Rosales</taxon>
        <taxon>Rhamnaceae</taxon>
        <taxon>Paliureae</taxon>
        <taxon>Ziziphus</taxon>
    </lineage>
</organism>
<dbReference type="SUPFAM" id="SSF48403">
    <property type="entry name" value="Ankyrin repeat"/>
    <property type="match status" value="1"/>
</dbReference>
<dbReference type="InterPro" id="IPR036770">
    <property type="entry name" value="Ankyrin_rpt-contain_sf"/>
</dbReference>
<evidence type="ECO:0000313" key="6">
    <source>
        <dbReference type="RefSeq" id="XP_048323113.1"/>
    </source>
</evidence>
<dbReference type="Proteomes" id="UP001652623">
    <property type="component" value="Chromosome 3"/>
</dbReference>
<feature type="repeat" description="ANK" evidence="3">
    <location>
        <begin position="119"/>
        <end position="151"/>
    </location>
</feature>
<feature type="region of interest" description="Disordered" evidence="4">
    <location>
        <begin position="1"/>
        <end position="27"/>
    </location>
</feature>
<accession>A0ABM3I8A1</accession>
<dbReference type="SMART" id="SM00248">
    <property type="entry name" value="ANK"/>
    <property type="match status" value="6"/>
</dbReference>
<keyword evidence="1" id="KW-0677">Repeat</keyword>
<dbReference type="PROSITE" id="PS50297">
    <property type="entry name" value="ANK_REP_REGION"/>
    <property type="match status" value="1"/>
</dbReference>